<keyword evidence="4" id="KW-0238">DNA-binding</keyword>
<sequence>MELEQMESSTATESQVHLGPDPSLLLVDDDAPFLRRLARAMESRGFKVEIAESVAEGIAKARAHPPKFAVVDLRLGDGNGLDVIEAIRKGREDTRVIVLTGYGNIATAVTAVKLGAVDYLSKPADADDVYAALTQRPGEKADVPENPMSADRVRWEHIQRVYEMCERNVSETARRLNMHRRTLQRILAKRAPR</sequence>
<evidence type="ECO:0000256" key="7">
    <source>
        <dbReference type="ARBA" id="ARBA00069699"/>
    </source>
</evidence>
<dbReference type="Gene3D" id="3.40.50.2300">
    <property type="match status" value="1"/>
</dbReference>
<keyword evidence="2" id="KW-0902">Two-component regulatory system</keyword>
<evidence type="ECO:0000256" key="6">
    <source>
        <dbReference type="ARBA" id="ARBA00059585"/>
    </source>
</evidence>
<keyword evidence="11" id="KW-1185">Reference proteome</keyword>
<dbReference type="GO" id="GO:0003677">
    <property type="term" value="F:DNA binding"/>
    <property type="evidence" value="ECO:0007669"/>
    <property type="project" value="UniProtKB-KW"/>
</dbReference>
<feature type="modified residue" description="4-aspartylphosphate" evidence="8">
    <location>
        <position position="72"/>
    </location>
</feature>
<name>A0A7W6PRQ1_9HYPH</name>
<dbReference type="EMBL" id="JACIEC010000007">
    <property type="protein sequence ID" value="MBB4145450.1"/>
    <property type="molecule type" value="Genomic_DNA"/>
</dbReference>
<dbReference type="InterPro" id="IPR001789">
    <property type="entry name" value="Sig_transdc_resp-reg_receiver"/>
</dbReference>
<dbReference type="FunFam" id="3.40.50.2300:FF:000205">
    <property type="entry name" value="Two-component system response regulator"/>
    <property type="match status" value="1"/>
</dbReference>
<feature type="domain" description="Response regulatory" evidence="9">
    <location>
        <begin position="23"/>
        <end position="137"/>
    </location>
</feature>
<evidence type="ECO:0000313" key="10">
    <source>
        <dbReference type="EMBL" id="MBB4145450.1"/>
    </source>
</evidence>
<proteinExistence type="predicted"/>
<dbReference type="SMART" id="SM00448">
    <property type="entry name" value="REC"/>
    <property type="match status" value="1"/>
</dbReference>
<evidence type="ECO:0000256" key="8">
    <source>
        <dbReference type="PROSITE-ProRule" id="PRU00169"/>
    </source>
</evidence>
<evidence type="ECO:0000256" key="1">
    <source>
        <dbReference type="ARBA" id="ARBA00022553"/>
    </source>
</evidence>
<dbReference type="PANTHER" id="PTHR44591:SF14">
    <property type="entry name" value="PROTEIN PILG"/>
    <property type="match status" value="1"/>
</dbReference>
<evidence type="ECO:0000256" key="2">
    <source>
        <dbReference type="ARBA" id="ARBA00023012"/>
    </source>
</evidence>
<dbReference type="GO" id="GO:0000160">
    <property type="term" value="P:phosphorelay signal transduction system"/>
    <property type="evidence" value="ECO:0007669"/>
    <property type="project" value="UniProtKB-KW"/>
</dbReference>
<keyword evidence="5" id="KW-0804">Transcription</keyword>
<dbReference type="NCBIfam" id="NF033791">
    <property type="entry name" value="ActR_PrrA_rreg"/>
    <property type="match status" value="1"/>
</dbReference>
<accession>A0A7W6PRQ1</accession>
<dbReference type="InterPro" id="IPR047772">
    <property type="entry name" value="ActR_PrrA_rreg"/>
</dbReference>
<dbReference type="InterPro" id="IPR050595">
    <property type="entry name" value="Bact_response_regulator"/>
</dbReference>
<dbReference type="CDD" id="cd17563">
    <property type="entry name" value="REC_RegA-like"/>
    <property type="match status" value="1"/>
</dbReference>
<reference evidence="10 11" key="1">
    <citation type="submission" date="2020-08" db="EMBL/GenBank/DDBJ databases">
        <title>Genomic Encyclopedia of Type Strains, Phase IV (KMG-IV): sequencing the most valuable type-strain genomes for metagenomic binning, comparative biology and taxonomic classification.</title>
        <authorList>
            <person name="Goeker M."/>
        </authorList>
    </citation>
    <scope>NUCLEOTIDE SEQUENCE [LARGE SCALE GENOMIC DNA]</scope>
    <source>
        <strain evidence="10 11">DSM 29514</strain>
    </source>
</reference>
<evidence type="ECO:0000259" key="9">
    <source>
        <dbReference type="PROSITE" id="PS50110"/>
    </source>
</evidence>
<evidence type="ECO:0000256" key="4">
    <source>
        <dbReference type="ARBA" id="ARBA00023125"/>
    </source>
</evidence>
<dbReference type="Gene3D" id="1.10.10.60">
    <property type="entry name" value="Homeodomain-like"/>
    <property type="match status" value="1"/>
</dbReference>
<dbReference type="SUPFAM" id="SSF52172">
    <property type="entry name" value="CheY-like"/>
    <property type="match status" value="1"/>
</dbReference>
<comment type="caution">
    <text evidence="10">The sequence shown here is derived from an EMBL/GenBank/DDBJ whole genome shotgun (WGS) entry which is preliminary data.</text>
</comment>
<dbReference type="InterPro" id="IPR011006">
    <property type="entry name" value="CheY-like_superfamily"/>
</dbReference>
<evidence type="ECO:0000256" key="5">
    <source>
        <dbReference type="ARBA" id="ARBA00023163"/>
    </source>
</evidence>
<evidence type="ECO:0000256" key="3">
    <source>
        <dbReference type="ARBA" id="ARBA00023015"/>
    </source>
</evidence>
<gene>
    <name evidence="10" type="ORF">GGQ72_004014</name>
</gene>
<dbReference type="Proteomes" id="UP000519897">
    <property type="component" value="Unassembled WGS sequence"/>
</dbReference>
<protein>
    <recommendedName>
        <fullName evidence="7">Acid tolerance regulatory protein ActR</fullName>
    </recommendedName>
</protein>
<evidence type="ECO:0000313" key="11">
    <source>
        <dbReference type="Proteomes" id="UP000519897"/>
    </source>
</evidence>
<dbReference type="Pfam" id="PF00072">
    <property type="entry name" value="Response_reg"/>
    <property type="match status" value="1"/>
</dbReference>
<dbReference type="AlphaFoldDB" id="A0A7W6PRQ1"/>
<dbReference type="PROSITE" id="PS50110">
    <property type="entry name" value="RESPONSE_REGULATORY"/>
    <property type="match status" value="1"/>
</dbReference>
<dbReference type="FunFam" id="1.10.10.60:FF:000036">
    <property type="entry name" value="Two-component system response regulator"/>
    <property type="match status" value="1"/>
</dbReference>
<keyword evidence="3" id="KW-0805">Transcription regulation</keyword>
<comment type="function">
    <text evidence="6">Member of the two-component regulatory system ActS/ActR acting in acid tolerance. These data implicate that a two-component sensor may be involved in pH sensing and/or response.</text>
</comment>
<keyword evidence="1 8" id="KW-0597">Phosphoprotein</keyword>
<organism evidence="10 11">
    <name type="scientific">Rhizobium rhizoryzae</name>
    <dbReference type="NCBI Taxonomy" id="451876"/>
    <lineage>
        <taxon>Bacteria</taxon>
        <taxon>Pseudomonadati</taxon>
        <taxon>Pseudomonadota</taxon>
        <taxon>Alphaproteobacteria</taxon>
        <taxon>Hyphomicrobiales</taxon>
        <taxon>Rhizobiaceae</taxon>
        <taxon>Rhizobium/Agrobacterium group</taxon>
        <taxon>Rhizobium</taxon>
    </lineage>
</organism>
<dbReference type="PANTHER" id="PTHR44591">
    <property type="entry name" value="STRESS RESPONSE REGULATOR PROTEIN 1"/>
    <property type="match status" value="1"/>
</dbReference>